<accession>A0AAV1YRK4</accession>
<gene>
    <name evidence="2" type="ORF">LARSCL_LOCUS465</name>
</gene>
<feature type="domain" description="Hemocyanin middle" evidence="1">
    <location>
        <begin position="4"/>
        <end position="24"/>
    </location>
</feature>
<evidence type="ECO:0000259" key="1">
    <source>
        <dbReference type="Pfam" id="PF00372"/>
    </source>
</evidence>
<protein>
    <recommendedName>
        <fullName evidence="1">Hemocyanin middle domain-containing protein</fullName>
    </recommendedName>
</protein>
<proteinExistence type="predicted"/>
<dbReference type="Pfam" id="PF00372">
    <property type="entry name" value="Hemocyanin_M"/>
    <property type="match status" value="1"/>
</dbReference>
<keyword evidence="3" id="KW-1185">Reference proteome</keyword>
<reference evidence="2 3" key="1">
    <citation type="submission" date="2024-04" db="EMBL/GenBank/DDBJ databases">
        <authorList>
            <person name="Rising A."/>
            <person name="Reimegard J."/>
            <person name="Sonavane S."/>
            <person name="Akerstrom W."/>
            <person name="Nylinder S."/>
            <person name="Hedman E."/>
            <person name="Kallberg Y."/>
        </authorList>
    </citation>
    <scope>NUCLEOTIDE SEQUENCE [LARGE SCALE GENOMIC DNA]</scope>
</reference>
<dbReference type="InterPro" id="IPR000896">
    <property type="entry name" value="Hemocyanin/hexamerin_mid_dom"/>
</dbReference>
<sequence>MGKVKDRKGELFYYMHQQMCARYVSQNFQK</sequence>
<comment type="caution">
    <text evidence="2">The sequence shown here is derived from an EMBL/GenBank/DDBJ whole genome shotgun (WGS) entry which is preliminary data.</text>
</comment>
<evidence type="ECO:0000313" key="2">
    <source>
        <dbReference type="EMBL" id="CAL1261555.1"/>
    </source>
</evidence>
<dbReference type="Gene3D" id="1.10.1280.10">
    <property type="entry name" value="Di-copper center containing domain from catechol oxidase"/>
    <property type="match status" value="1"/>
</dbReference>
<dbReference type="EMBL" id="CAXIEN010000002">
    <property type="protein sequence ID" value="CAL1261555.1"/>
    <property type="molecule type" value="Genomic_DNA"/>
</dbReference>
<dbReference type="InterPro" id="IPR008922">
    <property type="entry name" value="Di-copper_centre_dom_sf"/>
</dbReference>
<dbReference type="SUPFAM" id="SSF48056">
    <property type="entry name" value="Di-copper centre-containing domain"/>
    <property type="match status" value="1"/>
</dbReference>
<dbReference type="Proteomes" id="UP001497382">
    <property type="component" value="Unassembled WGS sequence"/>
</dbReference>
<evidence type="ECO:0000313" key="3">
    <source>
        <dbReference type="Proteomes" id="UP001497382"/>
    </source>
</evidence>
<organism evidence="2 3">
    <name type="scientific">Larinioides sclopetarius</name>
    <dbReference type="NCBI Taxonomy" id="280406"/>
    <lineage>
        <taxon>Eukaryota</taxon>
        <taxon>Metazoa</taxon>
        <taxon>Ecdysozoa</taxon>
        <taxon>Arthropoda</taxon>
        <taxon>Chelicerata</taxon>
        <taxon>Arachnida</taxon>
        <taxon>Araneae</taxon>
        <taxon>Araneomorphae</taxon>
        <taxon>Entelegynae</taxon>
        <taxon>Araneoidea</taxon>
        <taxon>Araneidae</taxon>
        <taxon>Larinioides</taxon>
    </lineage>
</organism>
<dbReference type="AlphaFoldDB" id="A0AAV1YRK4"/>
<name>A0AAV1YRK4_9ARAC</name>